<organism evidence="1 2">
    <name type="scientific">Acidianus hospitalis</name>
    <dbReference type="NCBI Taxonomy" id="563177"/>
    <lineage>
        <taxon>Archaea</taxon>
        <taxon>Thermoproteota</taxon>
        <taxon>Thermoprotei</taxon>
        <taxon>Sulfolobales</taxon>
        <taxon>Sulfolobaceae</taxon>
        <taxon>Acidianus</taxon>
    </lineage>
</organism>
<dbReference type="GO" id="GO:0003677">
    <property type="term" value="F:DNA binding"/>
    <property type="evidence" value="ECO:0007669"/>
    <property type="project" value="UniProtKB-KW"/>
</dbReference>
<evidence type="ECO:0000313" key="2">
    <source>
        <dbReference type="Proteomes" id="UP000245638"/>
    </source>
</evidence>
<comment type="caution">
    <text evidence="1">The sequence shown here is derived from an EMBL/GenBank/DDBJ whole genome shotgun (WGS) entry which is preliminary data.</text>
</comment>
<dbReference type="EMBL" id="QEFD01000077">
    <property type="protein sequence ID" value="PVU76666.1"/>
    <property type="molecule type" value="Genomic_DNA"/>
</dbReference>
<evidence type="ECO:0000313" key="1">
    <source>
        <dbReference type="EMBL" id="PVU76666.1"/>
    </source>
</evidence>
<dbReference type="AlphaFoldDB" id="A0A2T9X990"/>
<gene>
    <name evidence="1" type="ORF">DDW13_02495</name>
</gene>
<dbReference type="Proteomes" id="UP000245638">
    <property type="component" value="Unassembled WGS sequence"/>
</dbReference>
<keyword evidence="1" id="KW-0238">DNA-binding</keyword>
<reference evidence="1 2" key="1">
    <citation type="journal article" date="2015" name="Appl. Environ. Microbiol.">
        <title>Nanoarchaeota, Their Sulfolobales Host, and Nanoarchaeota Virus Distribution across Yellowstone National Park Hot Springs.</title>
        <authorList>
            <person name="Munson-McGee J.H."/>
            <person name="Field E.K."/>
            <person name="Bateson M."/>
            <person name="Rooney C."/>
            <person name="Stepanauskas R."/>
            <person name="Young M.J."/>
        </authorList>
    </citation>
    <scope>NUCLEOTIDE SEQUENCE [LARGE SCALE GENOMIC DNA]</scope>
    <source>
        <strain evidence="1">SCGC AC-742_N10</strain>
    </source>
</reference>
<name>A0A2T9X990_9CREN</name>
<proteinExistence type="predicted"/>
<sequence length="56" mass="6501">MAALRLTNYQMVCMSSNIRFIDSNIFIYAILKPKRAINEKVTKMKEKSQGSFIEDL</sequence>
<protein>
    <submittedName>
        <fullName evidence="1">DNA-binding protein</fullName>
    </submittedName>
</protein>
<accession>A0A2T9X990</accession>